<dbReference type="PANTHER" id="PTHR43300:SF10">
    <property type="entry name" value="2,3,4,5-TETRAHYDROPYRIDINE-2,6-DICARBOXYLATE N-ACETYLTRANSFERASE"/>
    <property type="match status" value="1"/>
</dbReference>
<keyword evidence="5" id="KW-0220">Diaminopimelate biosynthesis</keyword>
<keyword evidence="9" id="KW-1185">Reference proteome</keyword>
<dbReference type="Gene3D" id="2.160.10.10">
    <property type="entry name" value="Hexapeptide repeat proteins"/>
    <property type="match status" value="1"/>
</dbReference>
<accession>A0ABN0P085</accession>
<gene>
    <name evidence="8" type="ORF">HMPREF9193_00692</name>
</gene>
<comment type="caution">
    <text evidence="8">The sequence shown here is derived from an EMBL/GenBank/DDBJ whole genome shotgun (WGS) entry which is preliminary data.</text>
</comment>
<evidence type="ECO:0000256" key="1">
    <source>
        <dbReference type="ARBA" id="ARBA00007274"/>
    </source>
</evidence>
<dbReference type="Pfam" id="PF00132">
    <property type="entry name" value="Hexapep"/>
    <property type="match status" value="1"/>
</dbReference>
<organism evidence="8 9">
    <name type="scientific">Treponema lecithinolyticum ATCC 700332</name>
    <dbReference type="NCBI Taxonomy" id="1321815"/>
    <lineage>
        <taxon>Bacteria</taxon>
        <taxon>Pseudomonadati</taxon>
        <taxon>Spirochaetota</taxon>
        <taxon>Spirochaetia</taxon>
        <taxon>Spirochaetales</taxon>
        <taxon>Treponemataceae</taxon>
        <taxon>Treponema</taxon>
    </lineage>
</organism>
<dbReference type="InterPro" id="IPR011004">
    <property type="entry name" value="Trimer_LpxA-like_sf"/>
</dbReference>
<comment type="similarity">
    <text evidence="1">Belongs to the transferase hexapeptide repeat family.</text>
</comment>
<evidence type="ECO:0000313" key="9">
    <source>
        <dbReference type="Proteomes" id="UP000016649"/>
    </source>
</evidence>
<sequence>GGGGGVKLYGYTLWGPQVKIGIGTYIHTGSYIAHVSIGRYCRIARNFNYIPLHENEYTRFSNYAARQFTTISFYQKSFFGFDSKSENQTITTCTIGNDVWIGEHVTILGNVTVGNGAVIGAGSIVTKNVAPFSVVAGVPAKFIKYRYDNDKIRLMQKLQWWDWPLKKIYANYDRLCKFDKTLLKDE</sequence>
<name>A0ABN0P085_TRELE</name>
<keyword evidence="2" id="KW-0028">Amino-acid biosynthesis</keyword>
<evidence type="ECO:0000256" key="2">
    <source>
        <dbReference type="ARBA" id="ARBA00022605"/>
    </source>
</evidence>
<dbReference type="SUPFAM" id="SSF51161">
    <property type="entry name" value="Trimeric LpxA-like enzymes"/>
    <property type="match status" value="1"/>
</dbReference>
<evidence type="ECO:0000256" key="5">
    <source>
        <dbReference type="ARBA" id="ARBA00022915"/>
    </source>
</evidence>
<keyword evidence="6" id="KW-0457">Lysine biosynthesis</keyword>
<proteinExistence type="inferred from homology"/>
<evidence type="ECO:0000256" key="3">
    <source>
        <dbReference type="ARBA" id="ARBA00022679"/>
    </source>
</evidence>
<protein>
    <submittedName>
        <fullName evidence="8">Bacterial transferase hexapeptide repeat protein</fullName>
    </submittedName>
</protein>
<evidence type="ECO:0000256" key="7">
    <source>
        <dbReference type="ARBA" id="ARBA00023315"/>
    </source>
</evidence>
<reference evidence="8 9" key="1">
    <citation type="submission" date="2013-08" db="EMBL/GenBank/DDBJ databases">
        <authorList>
            <person name="Weinstock G."/>
            <person name="Sodergren E."/>
            <person name="Wylie T."/>
            <person name="Fulton L."/>
            <person name="Fulton R."/>
            <person name="Fronick C."/>
            <person name="O'Laughlin M."/>
            <person name="Godfrey J."/>
            <person name="Miner T."/>
            <person name="Herter B."/>
            <person name="Appelbaum E."/>
            <person name="Cordes M."/>
            <person name="Lek S."/>
            <person name="Wollam A."/>
            <person name="Pepin K.H."/>
            <person name="Palsikar V.B."/>
            <person name="Mitreva M."/>
            <person name="Wilson R.K."/>
        </authorList>
    </citation>
    <scope>NUCLEOTIDE SEQUENCE [LARGE SCALE GENOMIC DNA]</scope>
    <source>
        <strain evidence="8 9">ATCC 700332</strain>
    </source>
</reference>
<dbReference type="RefSeq" id="WP_021686916.1">
    <property type="nucleotide sequence ID" value="NZ_KI260564.1"/>
</dbReference>
<keyword evidence="7" id="KW-0012">Acyltransferase</keyword>
<evidence type="ECO:0000256" key="6">
    <source>
        <dbReference type="ARBA" id="ARBA00023154"/>
    </source>
</evidence>
<keyword evidence="3 8" id="KW-0808">Transferase</keyword>
<dbReference type="InterPro" id="IPR001451">
    <property type="entry name" value="Hexapep"/>
</dbReference>
<dbReference type="CDD" id="cd03349">
    <property type="entry name" value="LbH_XAT"/>
    <property type="match status" value="1"/>
</dbReference>
<dbReference type="InterPro" id="IPR018357">
    <property type="entry name" value="Hexapep_transf_CS"/>
</dbReference>
<dbReference type="GO" id="GO:0016740">
    <property type="term" value="F:transferase activity"/>
    <property type="evidence" value="ECO:0007669"/>
    <property type="project" value="UniProtKB-KW"/>
</dbReference>
<keyword evidence="4" id="KW-0677">Repeat</keyword>
<dbReference type="InterPro" id="IPR050179">
    <property type="entry name" value="Trans_hexapeptide_repeat"/>
</dbReference>
<dbReference type="EMBL" id="AWVH01000021">
    <property type="protein sequence ID" value="ERJ93749.1"/>
    <property type="molecule type" value="Genomic_DNA"/>
</dbReference>
<dbReference type="PANTHER" id="PTHR43300">
    <property type="entry name" value="ACETYLTRANSFERASE"/>
    <property type="match status" value="1"/>
</dbReference>
<evidence type="ECO:0000313" key="8">
    <source>
        <dbReference type="EMBL" id="ERJ93749.1"/>
    </source>
</evidence>
<feature type="non-terminal residue" evidence="8">
    <location>
        <position position="1"/>
    </location>
</feature>
<evidence type="ECO:0000256" key="4">
    <source>
        <dbReference type="ARBA" id="ARBA00022737"/>
    </source>
</evidence>
<dbReference type="Proteomes" id="UP000016649">
    <property type="component" value="Unassembled WGS sequence"/>
</dbReference>
<dbReference type="PROSITE" id="PS00101">
    <property type="entry name" value="HEXAPEP_TRANSFERASES"/>
    <property type="match status" value="1"/>
</dbReference>